<name>A0ABV8TWR6_9ACTN</name>
<keyword evidence="3" id="KW-1185">Reference proteome</keyword>
<proteinExistence type="predicted"/>
<dbReference type="InterPro" id="IPR024072">
    <property type="entry name" value="DHFR-like_dom_sf"/>
</dbReference>
<evidence type="ECO:0000313" key="2">
    <source>
        <dbReference type="EMBL" id="MFC4334909.1"/>
    </source>
</evidence>
<evidence type="ECO:0000259" key="1">
    <source>
        <dbReference type="Pfam" id="PF01872"/>
    </source>
</evidence>
<reference evidence="3" key="1">
    <citation type="journal article" date="2019" name="Int. J. Syst. Evol. Microbiol.">
        <title>The Global Catalogue of Microorganisms (GCM) 10K type strain sequencing project: providing services to taxonomists for standard genome sequencing and annotation.</title>
        <authorList>
            <consortium name="The Broad Institute Genomics Platform"/>
            <consortium name="The Broad Institute Genome Sequencing Center for Infectious Disease"/>
            <person name="Wu L."/>
            <person name="Ma J."/>
        </authorList>
    </citation>
    <scope>NUCLEOTIDE SEQUENCE [LARGE SCALE GENOMIC DNA]</scope>
    <source>
        <strain evidence="3">IBRC-M 10908</strain>
    </source>
</reference>
<sequence length="186" mass="19940">MRTVKLQFQTSADGYISGPGGEMDWMTMPWSADMEDHVGGLWKDVDTIVLGRKLAETFIPAWESRPEGETDETVDQMVNTPKVVFSRTLKESPWDNATIAAGSLAETMAGLKAAEGGDIMVSGGGTLAQQLIAEGLIDEIHLFANPVSLGGGLPVFPTGARHEFTLARSHAFECGVAGLTYLPRKS</sequence>
<dbReference type="Proteomes" id="UP001595823">
    <property type="component" value="Unassembled WGS sequence"/>
</dbReference>
<dbReference type="PANTHER" id="PTHR38011">
    <property type="entry name" value="DIHYDROFOLATE REDUCTASE FAMILY PROTEIN (AFU_ORTHOLOGUE AFUA_8G06820)"/>
    <property type="match status" value="1"/>
</dbReference>
<dbReference type="EMBL" id="JBHSDK010000010">
    <property type="protein sequence ID" value="MFC4334909.1"/>
    <property type="molecule type" value="Genomic_DNA"/>
</dbReference>
<accession>A0ABV8TWR6</accession>
<protein>
    <submittedName>
        <fullName evidence="2">Dihydrofolate reductase family protein</fullName>
    </submittedName>
</protein>
<dbReference type="InterPro" id="IPR002734">
    <property type="entry name" value="RibDG_C"/>
</dbReference>
<dbReference type="PANTHER" id="PTHR38011:SF11">
    <property type="entry name" value="2,5-DIAMINO-6-RIBOSYLAMINO-4(3H)-PYRIMIDINONE 5'-PHOSPHATE REDUCTASE"/>
    <property type="match status" value="1"/>
</dbReference>
<feature type="domain" description="Bacterial bifunctional deaminase-reductase C-terminal" evidence="1">
    <location>
        <begin position="2"/>
        <end position="176"/>
    </location>
</feature>
<dbReference type="SUPFAM" id="SSF53597">
    <property type="entry name" value="Dihydrofolate reductase-like"/>
    <property type="match status" value="1"/>
</dbReference>
<dbReference type="InterPro" id="IPR050765">
    <property type="entry name" value="Riboflavin_Biosynth_HTPR"/>
</dbReference>
<dbReference type="Pfam" id="PF01872">
    <property type="entry name" value="RibD_C"/>
    <property type="match status" value="1"/>
</dbReference>
<dbReference type="Gene3D" id="3.40.430.10">
    <property type="entry name" value="Dihydrofolate Reductase, subunit A"/>
    <property type="match status" value="1"/>
</dbReference>
<organism evidence="2 3">
    <name type="scientific">Salininema proteolyticum</name>
    <dbReference type="NCBI Taxonomy" id="1607685"/>
    <lineage>
        <taxon>Bacteria</taxon>
        <taxon>Bacillati</taxon>
        <taxon>Actinomycetota</taxon>
        <taxon>Actinomycetes</taxon>
        <taxon>Glycomycetales</taxon>
        <taxon>Glycomycetaceae</taxon>
        <taxon>Salininema</taxon>
    </lineage>
</organism>
<evidence type="ECO:0000313" key="3">
    <source>
        <dbReference type="Proteomes" id="UP001595823"/>
    </source>
</evidence>
<dbReference type="RefSeq" id="WP_380619068.1">
    <property type="nucleotide sequence ID" value="NZ_JBHSDK010000010.1"/>
</dbReference>
<gene>
    <name evidence="2" type="ORF">ACFPET_06830</name>
</gene>
<comment type="caution">
    <text evidence="2">The sequence shown here is derived from an EMBL/GenBank/DDBJ whole genome shotgun (WGS) entry which is preliminary data.</text>
</comment>